<reference evidence="1 2" key="1">
    <citation type="journal article" date="2018" name="Evol. Lett.">
        <title>Horizontal gene cluster transfer increased hallucinogenic mushroom diversity.</title>
        <authorList>
            <person name="Reynolds H.T."/>
            <person name="Vijayakumar V."/>
            <person name="Gluck-Thaler E."/>
            <person name="Korotkin H.B."/>
            <person name="Matheny P.B."/>
            <person name="Slot J.C."/>
        </authorList>
    </citation>
    <scope>NUCLEOTIDE SEQUENCE [LARGE SCALE GENOMIC DNA]</scope>
    <source>
        <strain evidence="1 2">2629</strain>
    </source>
</reference>
<dbReference type="AlphaFoldDB" id="A0A409X0L4"/>
<keyword evidence="2" id="KW-1185">Reference proteome</keyword>
<proteinExistence type="predicted"/>
<evidence type="ECO:0000313" key="2">
    <source>
        <dbReference type="Proteomes" id="UP000284842"/>
    </source>
</evidence>
<comment type="caution">
    <text evidence="1">The sequence shown here is derived from an EMBL/GenBank/DDBJ whole genome shotgun (WGS) entry which is preliminary data.</text>
</comment>
<organism evidence="1 2">
    <name type="scientific">Panaeolus cyanescens</name>
    <dbReference type="NCBI Taxonomy" id="181874"/>
    <lineage>
        <taxon>Eukaryota</taxon>
        <taxon>Fungi</taxon>
        <taxon>Dikarya</taxon>
        <taxon>Basidiomycota</taxon>
        <taxon>Agaricomycotina</taxon>
        <taxon>Agaricomycetes</taxon>
        <taxon>Agaricomycetidae</taxon>
        <taxon>Agaricales</taxon>
        <taxon>Agaricineae</taxon>
        <taxon>Galeropsidaceae</taxon>
        <taxon>Panaeolus</taxon>
    </lineage>
</organism>
<dbReference type="OrthoDB" id="2941701at2759"/>
<sequence>MNKAREEKIAHNMALQFKGLEETNQRLEKIHDILTQPANPLIASTSQPSIPYTVAIAASPISPHSPLPLSNPVPLVRSQLPRRSPESSITPPPPCMPNSPTELVAVLKRSITLAGGRVLEFAEHEVPGPPPVSFANDLSCLNSSWDDTSAYWGGKSALIINNINIPIKYWHDVYILWTSKSNNGGPWGMETKTVEWHQDILAPMEEPLENFWKEFSQQNGNRMTYLSIIAELVAHQNNKCKALVDAAKAEYKLQFQSTLSY</sequence>
<dbReference type="EMBL" id="NHTK01004904">
    <property type="protein sequence ID" value="PPQ84314.1"/>
    <property type="molecule type" value="Genomic_DNA"/>
</dbReference>
<dbReference type="InParanoid" id="A0A409X0L4"/>
<gene>
    <name evidence="1" type="ORF">CVT24_012727</name>
</gene>
<name>A0A409X0L4_9AGAR</name>
<protein>
    <submittedName>
        <fullName evidence="1">Uncharacterized protein</fullName>
    </submittedName>
</protein>
<accession>A0A409X0L4</accession>
<evidence type="ECO:0000313" key="1">
    <source>
        <dbReference type="EMBL" id="PPQ84314.1"/>
    </source>
</evidence>
<dbReference type="Proteomes" id="UP000284842">
    <property type="component" value="Unassembled WGS sequence"/>
</dbReference>